<organism evidence="3 4">
    <name type="scientific">Gordonia caeni</name>
    <dbReference type="NCBI Taxonomy" id="1007097"/>
    <lineage>
        <taxon>Bacteria</taxon>
        <taxon>Bacillati</taxon>
        <taxon>Actinomycetota</taxon>
        <taxon>Actinomycetes</taxon>
        <taxon>Mycobacteriales</taxon>
        <taxon>Gordoniaceae</taxon>
        <taxon>Gordonia</taxon>
    </lineage>
</organism>
<keyword evidence="1" id="KW-0812">Transmembrane</keyword>
<keyword evidence="1" id="KW-0472">Membrane</keyword>
<comment type="caution">
    <text evidence="3">The sequence shown here is derived from an EMBL/GenBank/DDBJ whole genome shotgun (WGS) entry which is preliminary data.</text>
</comment>
<evidence type="ECO:0000256" key="1">
    <source>
        <dbReference type="SAM" id="Phobius"/>
    </source>
</evidence>
<dbReference type="EMBL" id="BAAAZW010000005">
    <property type="protein sequence ID" value="GAA3961002.1"/>
    <property type="molecule type" value="Genomic_DNA"/>
</dbReference>
<reference evidence="4" key="1">
    <citation type="journal article" date="2019" name="Int. J. Syst. Evol. Microbiol.">
        <title>The Global Catalogue of Microorganisms (GCM) 10K type strain sequencing project: providing services to taxonomists for standard genome sequencing and annotation.</title>
        <authorList>
            <consortium name="The Broad Institute Genomics Platform"/>
            <consortium name="The Broad Institute Genome Sequencing Center for Infectious Disease"/>
            <person name="Wu L."/>
            <person name="Ma J."/>
        </authorList>
    </citation>
    <scope>NUCLEOTIDE SEQUENCE [LARGE SCALE GENOMIC DNA]</scope>
    <source>
        <strain evidence="4">JCM 16923</strain>
    </source>
</reference>
<protein>
    <recommendedName>
        <fullName evidence="2">PH domain-containing protein</fullName>
    </recommendedName>
</protein>
<proteinExistence type="predicted"/>
<dbReference type="InterPro" id="IPR057446">
    <property type="entry name" value="PH_bac"/>
</dbReference>
<feature type="transmembrane region" description="Helical" evidence="1">
    <location>
        <begin position="6"/>
        <end position="25"/>
    </location>
</feature>
<dbReference type="Proteomes" id="UP001418444">
    <property type="component" value="Unassembled WGS sequence"/>
</dbReference>
<dbReference type="Pfam" id="PF25362">
    <property type="entry name" value="bPH_11"/>
    <property type="match status" value="1"/>
</dbReference>
<evidence type="ECO:0000259" key="2">
    <source>
        <dbReference type="Pfam" id="PF25362"/>
    </source>
</evidence>
<evidence type="ECO:0000313" key="4">
    <source>
        <dbReference type="Proteomes" id="UP001418444"/>
    </source>
</evidence>
<sequence length="187" mass="20302">MYDVILVVAVLLLWLGLVLLALRGWRRRGRSQAESIGDLPAVPADPGAPLRGPATGIYVGSTLAPAWATRVAVGDFGDRAAVEYSQHDAGILLARHGASDIWIPNETVTAVRTENRLAGKVMTRDGLLVIRWRLPSGTEVDSGIRGDDKSVYPEWTQAYAEVTDRTRAELDEAARDAGAEKTKRKKS</sequence>
<keyword evidence="4" id="KW-1185">Reference proteome</keyword>
<name>A0ABP7P7Q4_9ACTN</name>
<keyword evidence="1" id="KW-1133">Transmembrane helix</keyword>
<accession>A0ABP7P7Q4</accession>
<gene>
    <name evidence="3" type="ORF">GCM10022231_21340</name>
</gene>
<evidence type="ECO:0000313" key="3">
    <source>
        <dbReference type="EMBL" id="GAA3961002.1"/>
    </source>
</evidence>
<feature type="domain" description="PH" evidence="2">
    <location>
        <begin position="36"/>
        <end position="159"/>
    </location>
</feature>